<dbReference type="Proteomes" id="UP001362999">
    <property type="component" value="Unassembled WGS sequence"/>
</dbReference>
<proteinExistence type="predicted"/>
<accession>A0AAW0DFW5</accession>
<organism evidence="2 3">
    <name type="scientific">Favolaschia claudopus</name>
    <dbReference type="NCBI Taxonomy" id="2862362"/>
    <lineage>
        <taxon>Eukaryota</taxon>
        <taxon>Fungi</taxon>
        <taxon>Dikarya</taxon>
        <taxon>Basidiomycota</taxon>
        <taxon>Agaricomycotina</taxon>
        <taxon>Agaricomycetes</taxon>
        <taxon>Agaricomycetidae</taxon>
        <taxon>Agaricales</taxon>
        <taxon>Marasmiineae</taxon>
        <taxon>Mycenaceae</taxon>
        <taxon>Favolaschia</taxon>
    </lineage>
</organism>
<comment type="caution">
    <text evidence="2">The sequence shown here is derived from an EMBL/GenBank/DDBJ whole genome shotgun (WGS) entry which is preliminary data.</text>
</comment>
<keyword evidence="3" id="KW-1185">Reference proteome</keyword>
<feature type="region of interest" description="Disordered" evidence="1">
    <location>
        <begin position="132"/>
        <end position="163"/>
    </location>
</feature>
<name>A0AAW0DFW5_9AGAR</name>
<evidence type="ECO:0000313" key="3">
    <source>
        <dbReference type="Proteomes" id="UP001362999"/>
    </source>
</evidence>
<gene>
    <name evidence="2" type="ORF">R3P38DRAFT_3172118</name>
</gene>
<feature type="compositionally biased region" description="Polar residues" evidence="1">
    <location>
        <begin position="135"/>
        <end position="147"/>
    </location>
</feature>
<feature type="compositionally biased region" description="Low complexity" evidence="1">
    <location>
        <begin position="148"/>
        <end position="163"/>
    </location>
</feature>
<reference evidence="2 3" key="1">
    <citation type="journal article" date="2024" name="J Genomics">
        <title>Draft genome sequencing and assembly of Favolaschia claudopus CIRM-BRFM 2984 isolated from oak limbs.</title>
        <authorList>
            <person name="Navarro D."/>
            <person name="Drula E."/>
            <person name="Chaduli D."/>
            <person name="Cazenave R."/>
            <person name="Ahrendt S."/>
            <person name="Wang J."/>
            <person name="Lipzen A."/>
            <person name="Daum C."/>
            <person name="Barry K."/>
            <person name="Grigoriev I.V."/>
            <person name="Favel A."/>
            <person name="Rosso M.N."/>
            <person name="Martin F."/>
        </authorList>
    </citation>
    <scope>NUCLEOTIDE SEQUENCE [LARGE SCALE GENOMIC DNA]</scope>
    <source>
        <strain evidence="2 3">CIRM-BRFM 2984</strain>
    </source>
</reference>
<evidence type="ECO:0000256" key="1">
    <source>
        <dbReference type="SAM" id="MobiDB-lite"/>
    </source>
</evidence>
<dbReference type="EMBL" id="JAWWNJ010000007">
    <property type="protein sequence ID" value="KAK7051805.1"/>
    <property type="molecule type" value="Genomic_DNA"/>
</dbReference>
<protein>
    <submittedName>
        <fullName evidence="2">Uncharacterized protein</fullName>
    </submittedName>
</protein>
<sequence>MGSSISSPKQEIPNIALYHHHRRVLPLRRADSEAQRYFGPGTPAARTQAFARISKNWGLGERCRHHMTQDSQHQMITDARGIGEDSGAIGAVLRPEEFQVCFSLTRFHGYIMLTYPNLGTEMLVKLSNPAAPTFSKPTDSSSRRNCNSPLSLPSALSTSSPLHPGVTTLNVTPSVTRMLLDVRGISVDLVANL</sequence>
<evidence type="ECO:0000313" key="2">
    <source>
        <dbReference type="EMBL" id="KAK7051805.1"/>
    </source>
</evidence>
<dbReference type="AlphaFoldDB" id="A0AAW0DFW5"/>